<feature type="binding site" evidence="14">
    <location>
        <position position="246"/>
    </location>
    <ligand>
        <name>Mg(2+)</name>
        <dbReference type="ChEBI" id="CHEBI:18420"/>
    </ligand>
</feature>
<dbReference type="AlphaFoldDB" id="A0A8H4TQB3"/>
<evidence type="ECO:0000256" key="2">
    <source>
        <dbReference type="ARBA" id="ARBA00001946"/>
    </source>
</evidence>
<evidence type="ECO:0000256" key="14">
    <source>
        <dbReference type="PIRSR" id="PIRSR605959-3"/>
    </source>
</evidence>
<dbReference type="GO" id="GO:0046872">
    <property type="term" value="F:metal ion binding"/>
    <property type="evidence" value="ECO:0007669"/>
    <property type="project" value="UniProtKB-KW"/>
</dbReference>
<comment type="similarity">
    <text evidence="4">Belongs to the FAH family.</text>
</comment>
<proteinExistence type="inferred from homology"/>
<feature type="compositionally biased region" description="Polar residues" evidence="15">
    <location>
        <begin position="453"/>
        <end position="468"/>
    </location>
</feature>
<keyword evidence="16" id="KW-0812">Transmembrane</keyword>
<dbReference type="Pfam" id="PF09298">
    <property type="entry name" value="FAA_hydrolase_N"/>
    <property type="match status" value="1"/>
</dbReference>
<keyword evidence="6 14" id="KW-0479">Metal-binding</keyword>
<gene>
    <name evidence="19" type="ORF">FSARC_9732</name>
</gene>
<organism evidence="19 20">
    <name type="scientific">Fusarium sarcochroum</name>
    <dbReference type="NCBI Taxonomy" id="1208366"/>
    <lineage>
        <taxon>Eukaryota</taxon>
        <taxon>Fungi</taxon>
        <taxon>Dikarya</taxon>
        <taxon>Ascomycota</taxon>
        <taxon>Pezizomycotina</taxon>
        <taxon>Sordariomycetes</taxon>
        <taxon>Hypocreomycetidae</taxon>
        <taxon>Hypocreales</taxon>
        <taxon>Nectriaceae</taxon>
        <taxon>Fusarium</taxon>
        <taxon>Fusarium lateritium species complex</taxon>
    </lineage>
</organism>
<feature type="transmembrane region" description="Helical" evidence="16">
    <location>
        <begin position="583"/>
        <end position="606"/>
    </location>
</feature>
<reference evidence="19" key="2">
    <citation type="submission" date="2020-05" db="EMBL/GenBank/DDBJ databases">
        <authorList>
            <person name="Kim H.-S."/>
            <person name="Proctor R.H."/>
            <person name="Brown D.W."/>
        </authorList>
    </citation>
    <scope>NUCLEOTIDE SEQUENCE</scope>
    <source>
        <strain evidence="19">NRRL 20472</strain>
    </source>
</reference>
<evidence type="ECO:0000256" key="15">
    <source>
        <dbReference type="SAM" id="MobiDB-lite"/>
    </source>
</evidence>
<dbReference type="GO" id="GO:0006559">
    <property type="term" value="P:L-phenylalanine catabolic process"/>
    <property type="evidence" value="ECO:0007669"/>
    <property type="project" value="UniProtKB-UniPathway"/>
</dbReference>
<feature type="domain" description="Fumarylacetoacetase-like C-terminal" evidence="17">
    <location>
        <begin position="117"/>
        <end position="386"/>
    </location>
</feature>
<evidence type="ECO:0000313" key="19">
    <source>
        <dbReference type="EMBL" id="KAF4962158.1"/>
    </source>
</evidence>
<keyword evidence="7" id="KW-0378">Hydrolase</keyword>
<feature type="binding site" evidence="14">
    <location>
        <position position="242"/>
    </location>
    <ligand>
        <name>Mg(2+)</name>
        <dbReference type="ChEBI" id="CHEBI:18420"/>
    </ligand>
</feature>
<dbReference type="GO" id="GO:1902000">
    <property type="term" value="P:homogentisate catabolic process"/>
    <property type="evidence" value="ECO:0007669"/>
    <property type="project" value="TreeGrafter"/>
</dbReference>
<keyword evidence="10" id="KW-0828">Tyrosine catabolism</keyword>
<dbReference type="Proteomes" id="UP000622797">
    <property type="component" value="Unassembled WGS sequence"/>
</dbReference>
<evidence type="ECO:0000256" key="11">
    <source>
        <dbReference type="ARBA" id="ARBA00023232"/>
    </source>
</evidence>
<dbReference type="InterPro" id="IPR036462">
    <property type="entry name" value="Fumarylacetoacetase_N_sf"/>
</dbReference>
<evidence type="ECO:0000256" key="8">
    <source>
        <dbReference type="ARBA" id="ARBA00022837"/>
    </source>
</evidence>
<dbReference type="SUPFAM" id="SSF63433">
    <property type="entry name" value="Fumarylacetoacetate hydrolase, FAH, N-terminal domain"/>
    <property type="match status" value="1"/>
</dbReference>
<dbReference type="Gene3D" id="3.90.850.10">
    <property type="entry name" value="Fumarylacetoacetase-like, C-terminal domain"/>
    <property type="match status" value="1"/>
</dbReference>
<dbReference type="SUPFAM" id="SSF56529">
    <property type="entry name" value="FAH"/>
    <property type="match status" value="1"/>
</dbReference>
<evidence type="ECO:0000256" key="6">
    <source>
        <dbReference type="ARBA" id="ARBA00022723"/>
    </source>
</evidence>
<feature type="binding site" evidence="13">
    <location>
        <position position="337"/>
    </location>
    <ligand>
        <name>substrate</name>
    </ligand>
</feature>
<feature type="transmembrane region" description="Helical" evidence="16">
    <location>
        <begin position="612"/>
        <end position="634"/>
    </location>
</feature>
<dbReference type="GO" id="GO:0004334">
    <property type="term" value="F:fumarylacetoacetase activity"/>
    <property type="evidence" value="ECO:0007669"/>
    <property type="project" value="UniProtKB-EC"/>
</dbReference>
<feature type="binding site" evidence="14">
    <location>
        <position position="199"/>
    </location>
    <ligand>
        <name>Ca(2+)</name>
        <dbReference type="ChEBI" id="CHEBI:29108"/>
    </ligand>
</feature>
<protein>
    <recommendedName>
        <fullName evidence="5">fumarylacetoacetase</fullName>
        <ecNumber evidence="5">3.7.1.2</ecNumber>
    </recommendedName>
</protein>
<evidence type="ECO:0000256" key="3">
    <source>
        <dbReference type="ARBA" id="ARBA00004782"/>
    </source>
</evidence>
<feature type="binding site" evidence="14">
    <location>
        <position position="197"/>
    </location>
    <ligand>
        <name>Ca(2+)</name>
        <dbReference type="ChEBI" id="CHEBI:29108"/>
    </ligand>
</feature>
<evidence type="ECO:0000259" key="17">
    <source>
        <dbReference type="Pfam" id="PF01557"/>
    </source>
</evidence>
<dbReference type="Gene3D" id="2.30.30.230">
    <property type="entry name" value="Fumarylacetoacetase, N-terminal domain"/>
    <property type="match status" value="1"/>
</dbReference>
<dbReference type="UniPathway" id="UPA00139">
    <property type="reaction ID" value="UER00341"/>
</dbReference>
<feature type="binding site" evidence="13">
    <location>
        <position position="229"/>
    </location>
    <ligand>
        <name>substrate</name>
    </ligand>
</feature>
<sequence>METANFSHHFSVKNIPFGIASSQNHPNPQAVTRLENTVLFLHDLPRELWKESEALSEDVFDQPTLNAFAALPKSAQQDLRKQIQETFRQHGLDGFPDHSREDVKAVTMHLPVEIRDFADFSCSLDHVINAGRIVVNNAKPPPGFFKFPVGYQGRTSSIVVSGTDIERPYGQYRNLAVSDPQSEDFVIFGPSQKVDYEVELAAVVGKPLPMKKRLNTEDAEEHIFARDIQGFEMSPLGPFNGKSLGTSVSPWIVTLDALEAFRTKSPTQQALTATYLRHPNPSTYSITMKVEVLANSNATTVGVCPVESLYWTPQQMVAHSVSSGSALRTGDILATGTVSGSDDQSRGCLLETTEGGTKPVTLSDGSQRGYLEDGDVVRITAVAGELSSGVGFGECVVHNEALELRSSPVTYPKIASHTSLISTPRMTSRPTSAPASGLTTQPMAYVEPKLKTSATQVSATRRSPSPAQNMMPAALPTQETQSPRTDTSIEEYKMFITLVFGVSIFGASTFAVAIGQMTDPADIWKPKKPPFAIETVRTFLGAAWLCFILAIAVAGSSSSFLTLLKSQAGGYEDDGLKNKWERIAIIASALLWTLLVAAFLFLSLAMVPYAYVPGWIAVAASILFGICTTCLMTIQIRTHLRGHPVRQEDKSTVGI</sequence>
<feature type="transmembrane region" description="Helical" evidence="16">
    <location>
        <begin position="494"/>
        <end position="518"/>
    </location>
</feature>
<dbReference type="GO" id="GO:0006572">
    <property type="term" value="P:L-tyrosine catabolic process"/>
    <property type="evidence" value="ECO:0007669"/>
    <property type="project" value="UniProtKB-KW"/>
</dbReference>
<dbReference type="InterPro" id="IPR015377">
    <property type="entry name" value="Fumarylacetoacetase_N"/>
</dbReference>
<evidence type="ECO:0000256" key="4">
    <source>
        <dbReference type="ARBA" id="ARBA00010211"/>
    </source>
</evidence>
<feature type="domain" description="Fumarylacetoacetase N-terminal" evidence="18">
    <location>
        <begin position="13"/>
        <end position="111"/>
    </location>
</feature>
<comment type="pathway">
    <text evidence="3">Amino-acid degradation; L-phenylalanine degradation; acetoacetate and fumarate from L-phenylalanine: step 6/6.</text>
</comment>
<evidence type="ECO:0000256" key="7">
    <source>
        <dbReference type="ARBA" id="ARBA00022801"/>
    </source>
</evidence>
<keyword evidence="11" id="KW-0585">Phenylalanine catabolism</keyword>
<evidence type="ECO:0000256" key="1">
    <source>
        <dbReference type="ARBA" id="ARBA00001913"/>
    </source>
</evidence>
<evidence type="ECO:0000256" key="9">
    <source>
        <dbReference type="ARBA" id="ARBA00022842"/>
    </source>
</evidence>
<comment type="cofactor">
    <cofactor evidence="1 14">
        <name>Ca(2+)</name>
        <dbReference type="ChEBI" id="CHEBI:29108"/>
    </cofactor>
</comment>
<dbReference type="PANTHER" id="PTHR43069:SF5">
    <property type="entry name" value="FUMARYLACETOACETASE"/>
    <property type="match status" value="1"/>
</dbReference>
<dbReference type="PANTHER" id="PTHR43069">
    <property type="entry name" value="FUMARYLACETOACETASE"/>
    <property type="match status" value="1"/>
</dbReference>
<accession>A0A8H4TQB3</accession>
<evidence type="ECO:0000256" key="13">
    <source>
        <dbReference type="PIRSR" id="PIRSR605959-2"/>
    </source>
</evidence>
<evidence type="ECO:0000256" key="16">
    <source>
        <dbReference type="SAM" id="Phobius"/>
    </source>
</evidence>
<evidence type="ECO:0000256" key="5">
    <source>
        <dbReference type="ARBA" id="ARBA00012094"/>
    </source>
</evidence>
<evidence type="ECO:0000259" key="18">
    <source>
        <dbReference type="Pfam" id="PF09298"/>
    </source>
</evidence>
<feature type="transmembrane region" description="Helical" evidence="16">
    <location>
        <begin position="538"/>
        <end position="563"/>
    </location>
</feature>
<feature type="active site" description="Proton acceptor" evidence="12">
    <location>
        <position position="126"/>
    </location>
</feature>
<evidence type="ECO:0000256" key="12">
    <source>
        <dbReference type="PIRSR" id="PIRSR605959-1"/>
    </source>
</evidence>
<dbReference type="InterPro" id="IPR005959">
    <property type="entry name" value="Fumarylacetoacetase"/>
</dbReference>
<keyword evidence="20" id="KW-1185">Reference proteome</keyword>
<comment type="caution">
    <text evidence="19">The sequence shown here is derived from an EMBL/GenBank/DDBJ whole genome shotgun (WGS) entry which is preliminary data.</text>
</comment>
<dbReference type="InterPro" id="IPR011234">
    <property type="entry name" value="Fumarylacetoacetase-like_C"/>
</dbReference>
<evidence type="ECO:0000256" key="10">
    <source>
        <dbReference type="ARBA" id="ARBA00022878"/>
    </source>
</evidence>
<dbReference type="EMBL" id="JABEXW010000564">
    <property type="protein sequence ID" value="KAF4962158.1"/>
    <property type="molecule type" value="Genomic_DNA"/>
</dbReference>
<dbReference type="OrthoDB" id="9971669at2759"/>
<name>A0A8H4TQB3_9HYPO</name>
<dbReference type="EC" id="3.7.1.2" evidence="5"/>
<feature type="binding site" evidence="14">
    <location>
        <position position="119"/>
    </location>
    <ligand>
        <name>Ca(2+)</name>
        <dbReference type="ChEBI" id="CHEBI:29108"/>
    </ligand>
</feature>
<keyword evidence="16" id="KW-1133">Transmembrane helix</keyword>
<keyword evidence="8 14" id="KW-0106">Calcium</keyword>
<evidence type="ECO:0000313" key="20">
    <source>
        <dbReference type="Proteomes" id="UP000622797"/>
    </source>
</evidence>
<dbReference type="Pfam" id="PF01557">
    <property type="entry name" value="FAA_hydrolase"/>
    <property type="match status" value="1"/>
</dbReference>
<reference evidence="19" key="1">
    <citation type="journal article" date="2020" name="BMC Genomics">
        <title>Correction to: Identification and distribution of gene clusters required for synthesis of sphingolipid metabolism inhibitors in diverse species of the filamentous fungus Fusarium.</title>
        <authorList>
            <person name="Kim H.S."/>
            <person name="Lohmar J.M."/>
            <person name="Busman M."/>
            <person name="Brown D.W."/>
            <person name="Naumann T.A."/>
            <person name="Divon H.H."/>
            <person name="Lysoe E."/>
            <person name="Uhlig S."/>
            <person name="Proctor R.H."/>
        </authorList>
    </citation>
    <scope>NUCLEOTIDE SEQUENCE</scope>
    <source>
        <strain evidence="19">NRRL 20472</strain>
    </source>
</reference>
<keyword evidence="16" id="KW-0472">Membrane</keyword>
<comment type="cofactor">
    <cofactor evidence="2 14">
        <name>Mg(2+)</name>
        <dbReference type="ChEBI" id="CHEBI:18420"/>
    </cofactor>
</comment>
<feature type="region of interest" description="Disordered" evidence="15">
    <location>
        <begin position="453"/>
        <end position="483"/>
    </location>
</feature>
<dbReference type="InterPro" id="IPR036663">
    <property type="entry name" value="Fumarylacetoacetase_C_sf"/>
</dbReference>
<keyword evidence="9 14" id="KW-0460">Magnesium</keyword>